<dbReference type="PANTHER" id="PTHR44154:SF1">
    <property type="entry name" value="QUINONE OXIDOREDUCTASE"/>
    <property type="match status" value="1"/>
</dbReference>
<evidence type="ECO:0000256" key="13">
    <source>
        <dbReference type="ARBA" id="ARBA00048980"/>
    </source>
</evidence>
<dbReference type="GO" id="GO:0003960">
    <property type="term" value="F:quinone reductase (NADPH) activity"/>
    <property type="evidence" value="ECO:0007669"/>
    <property type="project" value="UniProtKB-EC"/>
</dbReference>
<dbReference type="Gene3D" id="3.40.50.720">
    <property type="entry name" value="NAD(P)-binding Rossmann-like Domain"/>
    <property type="match status" value="1"/>
</dbReference>
<gene>
    <name evidence="15" type="primary">Cryz</name>
    <name evidence="15" type="ORF">BUCABY_R11683</name>
</gene>
<sequence length="331" mass="35397">FAMAATRNVMRAVRVFEFGGPEVLKLQSDVLIPSPKENQVLIKVHACGVNPVETYIRSGRYARKPALPYTPGSDVAGVVESVGEHVTAFKKGDRVFTIDTISGGYADYAVAAANRVFPLSEKLDFRQGAAVGIPYFTAYRALFQKGRAKAGEIVLVHGASGGVGIATCQIARACGLKVLGTAGTAEGMNTVLRNGAHQVFNHREANYVDKIKEYMGTEGVNIIIEMLSNVNLATDLQLLAPAGRVMVVGCRGPVEINPRDTMSKESSIIGVSLFLATEEERQECAAAVLDGVEAGWLKPIVGSEYPLEKVVQAHEDIIHSSGARGKMVLLP</sequence>
<dbReference type="Pfam" id="PF08240">
    <property type="entry name" value="ADH_N"/>
    <property type="match status" value="1"/>
</dbReference>
<evidence type="ECO:0000256" key="2">
    <source>
        <dbReference type="ARBA" id="ARBA00010371"/>
    </source>
</evidence>
<dbReference type="InterPro" id="IPR013149">
    <property type="entry name" value="ADH-like_C"/>
</dbReference>
<evidence type="ECO:0000256" key="7">
    <source>
        <dbReference type="ARBA" id="ARBA00022990"/>
    </source>
</evidence>
<comment type="caution">
    <text evidence="15">The sequence shown here is derived from an EMBL/GenBank/DDBJ whole genome shotgun (WGS) entry which is preliminary data.</text>
</comment>
<dbReference type="Gene3D" id="3.90.180.10">
    <property type="entry name" value="Medium-chain alcohol dehydrogenases, catalytic domain"/>
    <property type="match status" value="1"/>
</dbReference>
<dbReference type="PANTHER" id="PTHR44154">
    <property type="entry name" value="QUINONE OXIDOREDUCTASE"/>
    <property type="match status" value="1"/>
</dbReference>
<evidence type="ECO:0000256" key="6">
    <source>
        <dbReference type="ARBA" id="ARBA00022884"/>
    </source>
</evidence>
<evidence type="ECO:0000256" key="12">
    <source>
        <dbReference type="ARBA" id="ARBA00043088"/>
    </source>
</evidence>
<dbReference type="InterPro" id="IPR020843">
    <property type="entry name" value="ER"/>
</dbReference>
<dbReference type="Proteomes" id="UP000551127">
    <property type="component" value="Unassembled WGS sequence"/>
</dbReference>
<keyword evidence="8" id="KW-0560">Oxidoreductase</keyword>
<evidence type="ECO:0000313" key="16">
    <source>
        <dbReference type="Proteomes" id="UP000551127"/>
    </source>
</evidence>
<evidence type="ECO:0000256" key="3">
    <source>
        <dbReference type="ARBA" id="ARBA00011881"/>
    </source>
</evidence>
<dbReference type="GO" id="GO:0070402">
    <property type="term" value="F:NADPH binding"/>
    <property type="evidence" value="ECO:0007669"/>
    <property type="project" value="TreeGrafter"/>
</dbReference>
<dbReference type="OrthoDB" id="3941538at2759"/>
<dbReference type="EMBL" id="VYZL01002537">
    <property type="protein sequence ID" value="NWR59970.1"/>
    <property type="molecule type" value="Genomic_DNA"/>
</dbReference>
<dbReference type="InterPro" id="IPR011032">
    <property type="entry name" value="GroES-like_sf"/>
</dbReference>
<proteinExistence type="inferred from homology"/>
<evidence type="ECO:0000259" key="14">
    <source>
        <dbReference type="SMART" id="SM00829"/>
    </source>
</evidence>
<dbReference type="SUPFAM" id="SSF50129">
    <property type="entry name" value="GroES-like"/>
    <property type="match status" value="1"/>
</dbReference>
<dbReference type="EC" id="1.6.5.5" evidence="9"/>
<keyword evidence="4" id="KW-0963">Cytoplasm</keyword>
<keyword evidence="5" id="KW-0521">NADP</keyword>
<dbReference type="InterPro" id="IPR051603">
    <property type="entry name" value="Zinc-ADH_QOR/CCCR"/>
</dbReference>
<name>A0A7K4YLH5_BUCAB</name>
<evidence type="ECO:0000256" key="4">
    <source>
        <dbReference type="ARBA" id="ARBA00022490"/>
    </source>
</evidence>
<protein>
    <recommendedName>
        <fullName evidence="10">Quinone oxidoreductase</fullName>
        <ecNumber evidence="9">1.6.5.5</ecNumber>
    </recommendedName>
    <alternativeName>
        <fullName evidence="12">NADPH:quinone reductase</fullName>
    </alternativeName>
    <alternativeName>
        <fullName evidence="11">Zeta-crystallin</fullName>
    </alternativeName>
</protein>
<dbReference type="AlphaFoldDB" id="A0A7K4YLH5"/>
<dbReference type="InterPro" id="IPR002364">
    <property type="entry name" value="Quin_OxRdtase/zeta-crystal_CS"/>
</dbReference>
<evidence type="ECO:0000256" key="1">
    <source>
        <dbReference type="ARBA" id="ARBA00004496"/>
    </source>
</evidence>
<keyword evidence="7" id="KW-0007">Acetylation</keyword>
<dbReference type="InterPro" id="IPR036291">
    <property type="entry name" value="NAD(P)-bd_dom_sf"/>
</dbReference>
<accession>A0A7K4YLH5</accession>
<evidence type="ECO:0000256" key="10">
    <source>
        <dbReference type="ARBA" id="ARBA00039192"/>
    </source>
</evidence>
<dbReference type="GO" id="GO:0005829">
    <property type="term" value="C:cytosol"/>
    <property type="evidence" value="ECO:0007669"/>
    <property type="project" value="TreeGrafter"/>
</dbReference>
<dbReference type="FunFam" id="3.90.180.10:FF:000016">
    <property type="entry name" value="Quinone oxidoreductase"/>
    <property type="match status" value="1"/>
</dbReference>
<dbReference type="GO" id="GO:0003730">
    <property type="term" value="F:mRNA 3'-UTR binding"/>
    <property type="evidence" value="ECO:0007669"/>
    <property type="project" value="UniProtKB-ARBA"/>
</dbReference>
<dbReference type="Pfam" id="PF00107">
    <property type="entry name" value="ADH_zinc_N"/>
    <property type="match status" value="1"/>
</dbReference>
<dbReference type="FunFam" id="3.40.50.720:FF:000244">
    <property type="entry name" value="quinone oxidoreductase"/>
    <property type="match status" value="1"/>
</dbReference>
<dbReference type="PROSITE" id="PS01162">
    <property type="entry name" value="QOR_ZETA_CRYSTAL"/>
    <property type="match status" value="1"/>
</dbReference>
<dbReference type="FunFam" id="3.90.180.10:FF:000072">
    <property type="entry name" value="Crystallin zeta"/>
    <property type="match status" value="1"/>
</dbReference>
<feature type="non-terminal residue" evidence="15">
    <location>
        <position position="331"/>
    </location>
</feature>
<comment type="similarity">
    <text evidence="2">Belongs to the zinc-containing alcohol dehydrogenase family. Quinone oxidoreductase subfamily.</text>
</comment>
<keyword evidence="6" id="KW-0694">RNA-binding</keyword>
<dbReference type="GO" id="GO:0008270">
    <property type="term" value="F:zinc ion binding"/>
    <property type="evidence" value="ECO:0007669"/>
    <property type="project" value="InterPro"/>
</dbReference>
<evidence type="ECO:0000256" key="8">
    <source>
        <dbReference type="ARBA" id="ARBA00023002"/>
    </source>
</evidence>
<dbReference type="CDD" id="cd08253">
    <property type="entry name" value="zeta_crystallin"/>
    <property type="match status" value="1"/>
</dbReference>
<dbReference type="SUPFAM" id="SSF51735">
    <property type="entry name" value="NAD(P)-binding Rossmann-fold domains"/>
    <property type="match status" value="1"/>
</dbReference>
<evidence type="ECO:0000256" key="9">
    <source>
        <dbReference type="ARBA" id="ARBA00038919"/>
    </source>
</evidence>
<comment type="subunit">
    <text evidence="3">Homotetramer.</text>
</comment>
<comment type="subcellular location">
    <subcellularLocation>
        <location evidence="1">Cytoplasm</location>
    </subcellularLocation>
</comment>
<keyword evidence="16" id="KW-1185">Reference proteome</keyword>
<dbReference type="SMART" id="SM00829">
    <property type="entry name" value="PKS_ER"/>
    <property type="match status" value="1"/>
</dbReference>
<organism evidence="15 16">
    <name type="scientific">Bucorvus abyssinicus</name>
    <name type="common">Northern ground-hornbill</name>
    <name type="synonym">Abyssinian ground-hornbill</name>
    <dbReference type="NCBI Taxonomy" id="153643"/>
    <lineage>
        <taxon>Eukaryota</taxon>
        <taxon>Metazoa</taxon>
        <taxon>Chordata</taxon>
        <taxon>Craniata</taxon>
        <taxon>Vertebrata</taxon>
        <taxon>Euteleostomi</taxon>
        <taxon>Archelosauria</taxon>
        <taxon>Archosauria</taxon>
        <taxon>Dinosauria</taxon>
        <taxon>Saurischia</taxon>
        <taxon>Theropoda</taxon>
        <taxon>Coelurosauria</taxon>
        <taxon>Aves</taxon>
        <taxon>Neognathae</taxon>
        <taxon>Neoaves</taxon>
        <taxon>Telluraves</taxon>
        <taxon>Coraciimorphae</taxon>
        <taxon>Bucerotiformes</taxon>
        <taxon>Bucorvidae</taxon>
        <taxon>Bucorvus</taxon>
    </lineage>
</organism>
<dbReference type="InterPro" id="IPR013154">
    <property type="entry name" value="ADH-like_N"/>
</dbReference>
<evidence type="ECO:0000256" key="5">
    <source>
        <dbReference type="ARBA" id="ARBA00022857"/>
    </source>
</evidence>
<reference evidence="15 16" key="1">
    <citation type="submission" date="2019-09" db="EMBL/GenBank/DDBJ databases">
        <title>Bird 10,000 Genomes (B10K) Project - Family phase.</title>
        <authorList>
            <person name="Zhang G."/>
        </authorList>
    </citation>
    <scope>NUCLEOTIDE SEQUENCE [LARGE SCALE GENOMIC DNA]</scope>
    <source>
        <strain evidence="15">B10K-DU-012-80</strain>
    </source>
</reference>
<feature type="domain" description="Enoyl reductase (ER)" evidence="14">
    <location>
        <begin position="19"/>
        <end position="329"/>
    </location>
</feature>
<comment type="catalytic activity">
    <reaction evidence="13">
        <text>2 a quinone + NADPH + H(+) = 2 a 1,4-benzosemiquinone + NADP(+)</text>
        <dbReference type="Rhea" id="RHEA:14269"/>
        <dbReference type="ChEBI" id="CHEBI:15378"/>
        <dbReference type="ChEBI" id="CHEBI:57783"/>
        <dbReference type="ChEBI" id="CHEBI:58349"/>
        <dbReference type="ChEBI" id="CHEBI:132124"/>
        <dbReference type="ChEBI" id="CHEBI:134225"/>
        <dbReference type="EC" id="1.6.5.5"/>
    </reaction>
</comment>
<evidence type="ECO:0000256" key="11">
    <source>
        <dbReference type="ARBA" id="ARBA00042763"/>
    </source>
</evidence>
<feature type="non-terminal residue" evidence="15">
    <location>
        <position position="1"/>
    </location>
</feature>
<evidence type="ECO:0000313" key="15">
    <source>
        <dbReference type="EMBL" id="NWR59970.1"/>
    </source>
</evidence>